<accession>A0A369LZI7</accession>
<organism evidence="2 3">
    <name type="scientific">Gordonibacter pamelaeae</name>
    <dbReference type="NCBI Taxonomy" id="471189"/>
    <lineage>
        <taxon>Bacteria</taxon>
        <taxon>Bacillati</taxon>
        <taxon>Actinomycetota</taxon>
        <taxon>Coriobacteriia</taxon>
        <taxon>Eggerthellales</taxon>
        <taxon>Eggerthellaceae</taxon>
        <taxon>Gordonibacter</taxon>
    </lineage>
</organism>
<dbReference type="CDD" id="cd03036">
    <property type="entry name" value="ArsC_like"/>
    <property type="match status" value="1"/>
</dbReference>
<dbReference type="Proteomes" id="UP000254000">
    <property type="component" value="Unassembled WGS sequence"/>
</dbReference>
<evidence type="ECO:0000313" key="2">
    <source>
        <dbReference type="EMBL" id="RDB64941.1"/>
    </source>
</evidence>
<dbReference type="PANTHER" id="PTHR30041:SF8">
    <property type="entry name" value="PROTEIN YFFB"/>
    <property type="match status" value="1"/>
</dbReference>
<dbReference type="Pfam" id="PF03960">
    <property type="entry name" value="ArsC"/>
    <property type="match status" value="1"/>
</dbReference>
<dbReference type="RefSeq" id="WP_114569032.1">
    <property type="nucleotide sequence ID" value="NZ_CABMMS010000005.1"/>
</dbReference>
<dbReference type="OrthoDB" id="9803749at2"/>
<dbReference type="EMBL" id="PPTS01000005">
    <property type="protein sequence ID" value="RDB64941.1"/>
    <property type="molecule type" value="Genomic_DNA"/>
</dbReference>
<gene>
    <name evidence="2" type="ORF">C1877_09505</name>
</gene>
<dbReference type="Gene3D" id="3.40.30.10">
    <property type="entry name" value="Glutaredoxin"/>
    <property type="match status" value="1"/>
</dbReference>
<dbReference type="GeneID" id="78359925"/>
<evidence type="ECO:0000313" key="3">
    <source>
        <dbReference type="Proteomes" id="UP000254000"/>
    </source>
</evidence>
<comment type="similarity">
    <text evidence="1">Belongs to the ArsC family.</text>
</comment>
<dbReference type="InterPro" id="IPR006660">
    <property type="entry name" value="Arsenate_reductase-like"/>
</dbReference>
<proteinExistence type="inferred from homology"/>
<comment type="caution">
    <text evidence="2">The sequence shown here is derived from an EMBL/GenBank/DDBJ whole genome shotgun (WGS) entry which is preliminary data.</text>
</comment>
<dbReference type="PROSITE" id="PS51353">
    <property type="entry name" value="ARSC"/>
    <property type="match status" value="1"/>
</dbReference>
<evidence type="ECO:0000256" key="1">
    <source>
        <dbReference type="PROSITE-ProRule" id="PRU01282"/>
    </source>
</evidence>
<dbReference type="NCBIfam" id="TIGR01617">
    <property type="entry name" value="arsC_related"/>
    <property type="match status" value="1"/>
</dbReference>
<keyword evidence="3" id="KW-1185">Reference proteome</keyword>
<dbReference type="PANTHER" id="PTHR30041">
    <property type="entry name" value="ARSENATE REDUCTASE"/>
    <property type="match status" value="1"/>
</dbReference>
<reference evidence="2 3" key="1">
    <citation type="journal article" date="2018" name="Elife">
        <title>Discovery and characterization of a prevalent human gut bacterial enzyme sufficient for the inactivation of a family of plant toxins.</title>
        <authorList>
            <person name="Koppel N."/>
            <person name="Bisanz J.E."/>
            <person name="Pandelia M.E."/>
            <person name="Turnbaugh P.J."/>
            <person name="Balskus E.P."/>
        </authorList>
    </citation>
    <scope>NUCLEOTIDE SEQUENCE [LARGE SCALE GENOMIC DNA]</scope>
    <source>
        <strain evidence="2 3">3C</strain>
    </source>
</reference>
<protein>
    <submittedName>
        <fullName evidence="2">ArsC family transcriptional regulator</fullName>
    </submittedName>
</protein>
<dbReference type="InterPro" id="IPR036249">
    <property type="entry name" value="Thioredoxin-like_sf"/>
</dbReference>
<dbReference type="AlphaFoldDB" id="A0A369LZI7"/>
<dbReference type="SUPFAM" id="SSF52833">
    <property type="entry name" value="Thioredoxin-like"/>
    <property type="match status" value="1"/>
</dbReference>
<dbReference type="InterPro" id="IPR006504">
    <property type="entry name" value="Tscrpt_reg_Spx/MgsR"/>
</dbReference>
<name>A0A369LZI7_9ACTN</name>
<dbReference type="PROSITE" id="PS51354">
    <property type="entry name" value="GLUTAREDOXIN_2"/>
    <property type="match status" value="1"/>
</dbReference>
<sequence>MASVLFLEYPKCSTCKKAKAWLDAHGVAYADRHIVEDNPTADELAAWHAASGLPLRRFFNTSGMVYRERNVKALLDAGMGDEEAYALLAEDGMLVKRPLVVGEDFVLVGFKEAEWEQALLG</sequence>